<reference evidence="2 3" key="1">
    <citation type="journal article" date="2012" name="Science">
        <title>Ecological populations of bacteria act as socially cohesive units of antibiotic production and resistance.</title>
        <authorList>
            <person name="Cordero O.X."/>
            <person name="Wildschutte H."/>
            <person name="Kirkup B."/>
            <person name="Proehl S."/>
            <person name="Ngo L."/>
            <person name="Hussain F."/>
            <person name="Le Roux F."/>
            <person name="Mincer T."/>
            <person name="Polz M.F."/>
        </authorList>
    </citation>
    <scope>NUCLEOTIDE SEQUENCE [LARGE SCALE GENOMIC DNA]</scope>
    <source>
        <strain evidence="2 3">12E03</strain>
    </source>
</reference>
<accession>A0A1E5FN36</accession>
<evidence type="ECO:0000313" key="3">
    <source>
        <dbReference type="Proteomes" id="UP000094802"/>
    </source>
</evidence>
<evidence type="ECO:0000256" key="1">
    <source>
        <dbReference type="SAM" id="MobiDB-lite"/>
    </source>
</evidence>
<protein>
    <submittedName>
        <fullName evidence="2">Uncharacterized protein</fullName>
    </submittedName>
</protein>
<dbReference type="NCBIfam" id="NF047593">
    <property type="entry name" value="IS66_ISAeme5_TnpA"/>
    <property type="match status" value="1"/>
</dbReference>
<proteinExistence type="predicted"/>
<sequence length="103" mass="11680">MAAYLQEFDSSGLSPSEFCQLHDINIKTFTNNRYKQRKTVEPSEPEPFIEVAKPDAEQRSEPKPHRKSGVLPSLRLEAGDCQLHISTSVTLVWIAELLREVAK</sequence>
<feature type="region of interest" description="Disordered" evidence="1">
    <location>
        <begin position="36"/>
        <end position="71"/>
    </location>
</feature>
<organism evidence="2 3">
    <name type="scientific">Vibrio splendidus 12E03</name>
    <dbReference type="NCBI Taxonomy" id="1191305"/>
    <lineage>
        <taxon>Bacteria</taxon>
        <taxon>Pseudomonadati</taxon>
        <taxon>Pseudomonadota</taxon>
        <taxon>Gammaproteobacteria</taxon>
        <taxon>Vibrionales</taxon>
        <taxon>Vibrionaceae</taxon>
        <taxon>Vibrio</taxon>
    </lineage>
</organism>
<comment type="caution">
    <text evidence="2">The sequence shown here is derived from an EMBL/GenBank/DDBJ whole genome shotgun (WGS) entry which is preliminary data.</text>
</comment>
<dbReference type="RefSeq" id="WP_019822064.1">
    <property type="nucleotide sequence ID" value="NZ_AJZD02000209.1"/>
</dbReference>
<name>A0A1E5FN36_VIBSP</name>
<dbReference type="EMBL" id="AJZD02000209">
    <property type="protein sequence ID" value="OEF91662.1"/>
    <property type="molecule type" value="Genomic_DNA"/>
</dbReference>
<evidence type="ECO:0000313" key="2">
    <source>
        <dbReference type="EMBL" id="OEF91662.1"/>
    </source>
</evidence>
<dbReference type="OrthoDB" id="5903385at2"/>
<gene>
    <name evidence="2" type="ORF">A142_06645</name>
</gene>
<feature type="compositionally biased region" description="Basic and acidic residues" evidence="1">
    <location>
        <begin position="52"/>
        <end position="63"/>
    </location>
</feature>
<dbReference type="Proteomes" id="UP000094802">
    <property type="component" value="Unassembled WGS sequence"/>
</dbReference>
<dbReference type="AlphaFoldDB" id="A0A1E5FN36"/>